<evidence type="ECO:0000256" key="9">
    <source>
        <dbReference type="SAM" id="MobiDB-lite"/>
    </source>
</evidence>
<dbReference type="Pfam" id="PF21088">
    <property type="entry name" value="MS_channel_1st"/>
    <property type="match status" value="1"/>
</dbReference>
<dbReference type="InterPro" id="IPR049278">
    <property type="entry name" value="MS_channel_C"/>
</dbReference>
<evidence type="ECO:0000256" key="5">
    <source>
        <dbReference type="ARBA" id="ARBA00022729"/>
    </source>
</evidence>
<feature type="transmembrane region" description="Helical" evidence="10">
    <location>
        <begin position="572"/>
        <end position="591"/>
    </location>
</feature>
<evidence type="ECO:0000313" key="15">
    <source>
        <dbReference type="EMBL" id="RBP31869.1"/>
    </source>
</evidence>
<comment type="similarity">
    <text evidence="2">Belongs to the MscS (TC 1.A.23) family.</text>
</comment>
<feature type="transmembrane region" description="Helical" evidence="10">
    <location>
        <begin position="480"/>
        <end position="498"/>
    </location>
</feature>
<keyword evidence="4 10" id="KW-0812">Transmembrane</keyword>
<dbReference type="InterPro" id="IPR052702">
    <property type="entry name" value="MscS-like_channel"/>
</dbReference>
<dbReference type="PANTHER" id="PTHR30347">
    <property type="entry name" value="POTASSIUM CHANNEL RELATED"/>
    <property type="match status" value="1"/>
</dbReference>
<dbReference type="GO" id="GO:0005886">
    <property type="term" value="C:plasma membrane"/>
    <property type="evidence" value="ECO:0007669"/>
    <property type="project" value="UniProtKB-SubCell"/>
</dbReference>
<feature type="transmembrane region" description="Helical" evidence="10">
    <location>
        <begin position="50"/>
        <end position="69"/>
    </location>
</feature>
<evidence type="ECO:0000256" key="6">
    <source>
        <dbReference type="ARBA" id="ARBA00022989"/>
    </source>
</evidence>
<feature type="region of interest" description="Disordered" evidence="9">
    <location>
        <begin position="956"/>
        <end position="975"/>
    </location>
</feature>
<comment type="subcellular location">
    <subcellularLocation>
        <location evidence="1">Cell membrane</location>
        <topology evidence="1">Multi-pass membrane protein</topology>
    </subcellularLocation>
</comment>
<gene>
    <name evidence="15" type="ORF">DET50_10593</name>
</gene>
<keyword evidence="3" id="KW-1003">Cell membrane</keyword>
<dbReference type="InterPro" id="IPR049142">
    <property type="entry name" value="MS_channel_1st"/>
</dbReference>
<keyword evidence="6 10" id="KW-1133">Transmembrane helix</keyword>
<sequence>MQRPPGKPASKLPPPYHAALPVGHLHDRNAVILPPHPVFWLHYRKLVRDLFSSMTIRLLLLLLCSLAFWTSGVAAQQMTAALDDLLPPVQTQTEQQPPVQEEDSENGENKDQEAPEEEEKEPEPSPTPVKPEIEALEEPLESQLPAPETEDIRQQIQKLEEALNTRQQALGTSQERLEFAESLLKRLDNEYESFQLRLERAGLNLTNQYANLLRQRLERLRSQTIAAGLTQGISAQLSAAREEQLRLEEFEAVINPTDDIRGQLEVRRARLLRQLHGAVTEHIEVLNDYYSTVTQIQDRLEAYKELLQQRLFWLPSTNTINTETFGKLFQSVSWLVSNPGWSGLREAVKASFNEDWLAITALVIVLIILSARRTAFRRALVKTGEDVGNVGKDHWNLTLYASLLSLLRALPAVGALGLVSLLLDEGNEFLHALSRGFSNAAFTMLLLRSVYTVAYPEGLGERHFHWNSNTLQALRRQIPLLLWILTPIVIIMPTMAIPEGSAYSDSLGRALFAIASLALAWFAHQFMSAVRQDQPGRRALKILHVGAVAVPPMLAVLSFWGYHYSAVRLEGLMFMSICWLAFVILLHYLGLRGLSVRERRMALIRRLEEREAERKLAEAREAAESTGEAMPASFESPRQDMNDISQQSETLLRTLSLVVAGIGLWMLWDDVFPALGIFDAITLWSIDAGVEGEDPVPINLGDLMLALAVGAGTVLAARNLPGTLEVMFLSRLRLEPGVGYAITTMATYIIVFIGIIAALGVLGVQWSKLQWLVAALGVGLGFGLQEIVANFVSGLILLFERPIRVGDTVSIGGITGTVSRIRIRATTLVDWDRKEQIIPNKTFVTQDLTNWTLTDAITRVIVRVGVAYGSDVDKVQELLFRIATDNERVVDDPAPAVFCVGLGDSSVNFEIRVFVRDINDIMLLSHELHATITRSLREAGIEIPFPQRDIHIRTATGSFPGRAVDSPREQAYDPE</sequence>
<feature type="transmembrane region" description="Helical" evidence="10">
    <location>
        <begin position="510"/>
        <end position="530"/>
    </location>
</feature>
<feature type="domain" description="Mechanosensitive ion channel MscS C-terminal" evidence="13">
    <location>
        <begin position="861"/>
        <end position="943"/>
    </location>
</feature>
<accession>A0A366GYA8</accession>
<feature type="region of interest" description="Disordered" evidence="9">
    <location>
        <begin position="617"/>
        <end position="639"/>
    </location>
</feature>
<evidence type="ECO:0000256" key="8">
    <source>
        <dbReference type="SAM" id="Coils"/>
    </source>
</evidence>
<evidence type="ECO:0000256" key="10">
    <source>
        <dbReference type="SAM" id="Phobius"/>
    </source>
</evidence>
<feature type="transmembrane region" description="Helical" evidence="10">
    <location>
        <begin position="542"/>
        <end position="560"/>
    </location>
</feature>
<evidence type="ECO:0000256" key="2">
    <source>
        <dbReference type="ARBA" id="ARBA00008017"/>
    </source>
</evidence>
<feature type="transmembrane region" description="Helical" evidence="10">
    <location>
        <begin position="771"/>
        <end position="799"/>
    </location>
</feature>
<dbReference type="PANTHER" id="PTHR30347:SF1">
    <property type="entry name" value="MECHANOSENSITIVE CHANNEL MSCK"/>
    <property type="match status" value="1"/>
</dbReference>
<evidence type="ECO:0000256" key="3">
    <source>
        <dbReference type="ARBA" id="ARBA00022475"/>
    </source>
</evidence>
<dbReference type="Proteomes" id="UP000252995">
    <property type="component" value="Unassembled WGS sequence"/>
</dbReference>
<feature type="compositionally biased region" description="Basic and acidic residues" evidence="9">
    <location>
        <begin position="965"/>
        <end position="975"/>
    </location>
</feature>
<dbReference type="InterPro" id="IPR010920">
    <property type="entry name" value="LSM_dom_sf"/>
</dbReference>
<dbReference type="SUPFAM" id="SSF82861">
    <property type="entry name" value="Mechanosensitive channel protein MscS (YggB), transmembrane region"/>
    <property type="match status" value="1"/>
</dbReference>
<dbReference type="InterPro" id="IPR025692">
    <property type="entry name" value="MscS_IM_dom1"/>
</dbReference>
<evidence type="ECO:0000256" key="1">
    <source>
        <dbReference type="ARBA" id="ARBA00004651"/>
    </source>
</evidence>
<dbReference type="EMBL" id="QNRO01000005">
    <property type="protein sequence ID" value="RBP31869.1"/>
    <property type="molecule type" value="Genomic_DNA"/>
</dbReference>
<evidence type="ECO:0000313" key="16">
    <source>
        <dbReference type="Proteomes" id="UP000252995"/>
    </source>
</evidence>
<feature type="coiled-coil region" evidence="8">
    <location>
        <begin position="149"/>
        <end position="204"/>
    </location>
</feature>
<name>A0A366GYA8_9GAMM</name>
<dbReference type="Gene3D" id="2.30.30.60">
    <property type="match status" value="1"/>
</dbReference>
<protein>
    <submittedName>
        <fullName evidence="15">Potassium efflux system protein</fullName>
    </submittedName>
</protein>
<evidence type="ECO:0000259" key="14">
    <source>
        <dbReference type="Pfam" id="PF21088"/>
    </source>
</evidence>
<comment type="caution">
    <text evidence="15">The sequence shown here is derived from an EMBL/GenBank/DDBJ whole genome shotgun (WGS) entry which is preliminary data.</text>
</comment>
<evidence type="ECO:0000259" key="13">
    <source>
        <dbReference type="Pfam" id="PF21082"/>
    </source>
</evidence>
<feature type="transmembrane region" description="Helical" evidence="10">
    <location>
        <begin position="650"/>
        <end position="668"/>
    </location>
</feature>
<evidence type="ECO:0000256" key="4">
    <source>
        <dbReference type="ARBA" id="ARBA00022692"/>
    </source>
</evidence>
<dbReference type="AlphaFoldDB" id="A0A366GYA8"/>
<feature type="transmembrane region" description="Helical" evidence="10">
    <location>
        <begin position="356"/>
        <end position="376"/>
    </location>
</feature>
<feature type="domain" description="Mechanosensitive ion channel transmembrane helices 2/3" evidence="14">
    <location>
        <begin position="746"/>
        <end position="785"/>
    </location>
</feature>
<feature type="domain" description="Mechanosensitive ion channel MscS" evidence="11">
    <location>
        <begin position="787"/>
        <end position="852"/>
    </location>
</feature>
<evidence type="ECO:0000259" key="12">
    <source>
        <dbReference type="Pfam" id="PF12794"/>
    </source>
</evidence>
<evidence type="ECO:0000259" key="11">
    <source>
        <dbReference type="Pfam" id="PF00924"/>
    </source>
</evidence>
<proteinExistence type="inferred from homology"/>
<dbReference type="InterPro" id="IPR011066">
    <property type="entry name" value="MscS_channel_C_sf"/>
</dbReference>
<dbReference type="FunFam" id="1.10.287.1260:FF:000002">
    <property type="entry name" value="Potassium efflux system KefA"/>
    <property type="match status" value="1"/>
</dbReference>
<dbReference type="GO" id="GO:0008381">
    <property type="term" value="F:mechanosensitive monoatomic ion channel activity"/>
    <property type="evidence" value="ECO:0007669"/>
    <property type="project" value="UniProtKB-ARBA"/>
</dbReference>
<dbReference type="Gene3D" id="3.30.70.100">
    <property type="match status" value="1"/>
</dbReference>
<dbReference type="STRING" id="379482.SAMN04487961_0214"/>
<dbReference type="InterPro" id="IPR023408">
    <property type="entry name" value="MscS_beta-dom_sf"/>
</dbReference>
<keyword evidence="7 10" id="KW-0472">Membrane</keyword>
<organism evidence="15 16">
    <name type="scientific">Marinobacter pelagius</name>
    <dbReference type="NCBI Taxonomy" id="379482"/>
    <lineage>
        <taxon>Bacteria</taxon>
        <taxon>Pseudomonadati</taxon>
        <taxon>Pseudomonadota</taxon>
        <taxon>Gammaproteobacteria</taxon>
        <taxon>Pseudomonadales</taxon>
        <taxon>Marinobacteraceae</taxon>
        <taxon>Marinobacter</taxon>
    </lineage>
</organism>
<dbReference type="InterPro" id="IPR006685">
    <property type="entry name" value="MscS_channel_2nd"/>
</dbReference>
<feature type="region of interest" description="Disordered" evidence="9">
    <location>
        <begin position="91"/>
        <end position="130"/>
    </location>
</feature>
<dbReference type="Pfam" id="PF21082">
    <property type="entry name" value="MS_channel_3rd"/>
    <property type="match status" value="1"/>
</dbReference>
<feature type="transmembrane region" description="Helical" evidence="10">
    <location>
        <begin position="738"/>
        <end position="759"/>
    </location>
</feature>
<evidence type="ECO:0000256" key="7">
    <source>
        <dbReference type="ARBA" id="ARBA00023136"/>
    </source>
</evidence>
<keyword evidence="8" id="KW-0175">Coiled coil</keyword>
<dbReference type="Gene3D" id="1.10.287.1260">
    <property type="match status" value="1"/>
</dbReference>
<dbReference type="Pfam" id="PF12794">
    <property type="entry name" value="MscS_TM"/>
    <property type="match status" value="1"/>
</dbReference>
<dbReference type="SUPFAM" id="SSF50182">
    <property type="entry name" value="Sm-like ribonucleoproteins"/>
    <property type="match status" value="1"/>
</dbReference>
<dbReference type="SUPFAM" id="SSF82689">
    <property type="entry name" value="Mechanosensitive channel protein MscS (YggB), C-terminal domain"/>
    <property type="match status" value="1"/>
</dbReference>
<keyword evidence="5" id="KW-0732">Signal</keyword>
<feature type="domain" description="Mechanosensitive ion channel inner membrane" evidence="12">
    <location>
        <begin position="357"/>
        <end position="684"/>
    </location>
</feature>
<dbReference type="Pfam" id="PF00924">
    <property type="entry name" value="MS_channel_2nd"/>
    <property type="match status" value="1"/>
</dbReference>
<reference evidence="15 16" key="1">
    <citation type="submission" date="2018-06" db="EMBL/GenBank/DDBJ databases">
        <title>Freshwater and sediment microbial communities from various areas in North America, analyzing microbe dynamics in response to fracking.</title>
        <authorList>
            <person name="Lamendella R."/>
        </authorList>
    </citation>
    <scope>NUCLEOTIDE SEQUENCE [LARGE SCALE GENOMIC DNA]</scope>
    <source>
        <strain evidence="15 16">114J</strain>
    </source>
</reference>
<dbReference type="InterPro" id="IPR011014">
    <property type="entry name" value="MscS_channel_TM-2"/>
</dbReference>